<dbReference type="Proteomes" id="UP000001744">
    <property type="component" value="Unassembled WGS sequence"/>
</dbReference>
<feature type="compositionally biased region" description="Basic and acidic residues" evidence="1">
    <location>
        <begin position="550"/>
        <end position="560"/>
    </location>
</feature>
<dbReference type="OrthoDB" id="10515228at2759"/>
<organism evidence="2 3">
    <name type="scientific">Schizosaccharomyces japonicus (strain yFS275 / FY16936)</name>
    <name type="common">Fission yeast</name>
    <dbReference type="NCBI Taxonomy" id="402676"/>
    <lineage>
        <taxon>Eukaryota</taxon>
        <taxon>Fungi</taxon>
        <taxon>Dikarya</taxon>
        <taxon>Ascomycota</taxon>
        <taxon>Taphrinomycotina</taxon>
        <taxon>Schizosaccharomycetes</taxon>
        <taxon>Schizosaccharomycetales</taxon>
        <taxon>Schizosaccharomycetaceae</taxon>
        <taxon>Schizosaccharomyces</taxon>
    </lineage>
</organism>
<dbReference type="VEuPathDB" id="FungiDB:SJAG_00389"/>
<name>B6JVH9_SCHJY</name>
<dbReference type="GeneID" id="7049539"/>
<dbReference type="HOGENOM" id="CLU_404470_0_0_1"/>
<keyword evidence="3" id="KW-1185">Reference proteome</keyword>
<proteinExistence type="predicted"/>
<dbReference type="JaponicusDB" id="SJAG_00389"/>
<dbReference type="AlphaFoldDB" id="B6JVH9"/>
<protein>
    <submittedName>
        <fullName evidence="2">Uncharacterized protein</fullName>
    </submittedName>
</protein>
<feature type="compositionally biased region" description="Low complexity" evidence="1">
    <location>
        <begin position="42"/>
        <end position="60"/>
    </location>
</feature>
<feature type="region of interest" description="Disordered" evidence="1">
    <location>
        <begin position="32"/>
        <end position="238"/>
    </location>
</feature>
<reference evidence="2 3" key="1">
    <citation type="journal article" date="2011" name="Science">
        <title>Comparative functional genomics of the fission yeasts.</title>
        <authorList>
            <person name="Rhind N."/>
            <person name="Chen Z."/>
            <person name="Yassour M."/>
            <person name="Thompson D.A."/>
            <person name="Haas B.J."/>
            <person name="Habib N."/>
            <person name="Wapinski I."/>
            <person name="Roy S."/>
            <person name="Lin M.F."/>
            <person name="Heiman D.I."/>
            <person name="Young S.K."/>
            <person name="Furuya K."/>
            <person name="Guo Y."/>
            <person name="Pidoux A."/>
            <person name="Chen H.M."/>
            <person name="Robbertse B."/>
            <person name="Goldberg J.M."/>
            <person name="Aoki K."/>
            <person name="Bayne E.H."/>
            <person name="Berlin A.M."/>
            <person name="Desjardins C.A."/>
            <person name="Dobbs E."/>
            <person name="Dukaj L."/>
            <person name="Fan L."/>
            <person name="FitzGerald M.G."/>
            <person name="French C."/>
            <person name="Gujja S."/>
            <person name="Hansen K."/>
            <person name="Keifenheim D."/>
            <person name="Levin J.Z."/>
            <person name="Mosher R.A."/>
            <person name="Mueller C.A."/>
            <person name="Pfiffner J."/>
            <person name="Priest M."/>
            <person name="Russ C."/>
            <person name="Smialowska A."/>
            <person name="Swoboda P."/>
            <person name="Sykes S.M."/>
            <person name="Vaughn M."/>
            <person name="Vengrova S."/>
            <person name="Yoder R."/>
            <person name="Zeng Q."/>
            <person name="Allshire R."/>
            <person name="Baulcombe D."/>
            <person name="Birren B.W."/>
            <person name="Brown W."/>
            <person name="Ekwall K."/>
            <person name="Kellis M."/>
            <person name="Leatherwood J."/>
            <person name="Levin H."/>
            <person name="Margalit H."/>
            <person name="Martienssen R."/>
            <person name="Nieduszynski C.A."/>
            <person name="Spatafora J.W."/>
            <person name="Friedman N."/>
            <person name="Dalgaard J.Z."/>
            <person name="Baumann P."/>
            <person name="Niki H."/>
            <person name="Regev A."/>
            <person name="Nusbaum C."/>
        </authorList>
    </citation>
    <scope>NUCLEOTIDE SEQUENCE [LARGE SCALE GENOMIC DNA]</scope>
    <source>
        <strain evidence="3">yFS275 / FY16936</strain>
    </source>
</reference>
<feature type="compositionally biased region" description="Polar residues" evidence="1">
    <location>
        <begin position="521"/>
        <end position="546"/>
    </location>
</feature>
<gene>
    <name evidence="2" type="ORF">SJAG_00389</name>
</gene>
<sequence>MSGPRTLPPAELLDEKQVNRLAGLSTHVPTLYSRERAHLPGSFSSPQQRQQPSASAHRASTVSSSGPDVLHDDSTDNLENGKASWRRDQPPNASEQLDWRQTNAKSDFEVPAGPTRPKQKEGVASTTSASSGLGDSLRSSNLDKYLVTSSTPSSTSKEERDDYADDDENEGYRGVEYYRTEESATPLLRNDQGAEFAGRGRRISHVDTSSASATPANEETDEVGELSSANHETSVHNNNYEFNKQTLYSWPEPKKLGPSSEAVSSLSTKSLRDEELVMPNKGGHMPSTSSKRETPLPHDASSIDVNLQQVVEIAPEFEGVREPSAQSKASWHDTRQDFSPTILEDNVYHNAHDGTIVTTDEPITNLEEHQETVLKRSFIPGTTQYAAAEDNAEHALDAVKATEPVLVEDSMKVSAAHRPSLSAAVEDEPAFAKAKSVPPAVSPEGSILQDVSVVDSNTPEPFSATQNSAGVKYVSELRSGKRQSPTEQQSSSVTSSPQSPQSQQVYEPNIVTEGRQLHPGQDSSSTTAESNRDQFVSKQQHNTLSPIESPKQHLPRERRSSVLVNETVSEETSSEMSAMRTTDAPLTGATAAHGSGLTDTLGQSENFAAQAKKEYKNYQNAKKVNKMLPGSTTDKMKMMNRVNKATGGNAVPGLSNATLGGDEVSSSKGFFSKIKKMFHH</sequence>
<evidence type="ECO:0000313" key="2">
    <source>
        <dbReference type="EMBL" id="EEB05380.1"/>
    </source>
</evidence>
<evidence type="ECO:0000256" key="1">
    <source>
        <dbReference type="SAM" id="MobiDB-lite"/>
    </source>
</evidence>
<dbReference type="EMBL" id="KE651166">
    <property type="protein sequence ID" value="EEB05380.1"/>
    <property type="molecule type" value="Genomic_DNA"/>
</dbReference>
<dbReference type="RefSeq" id="XP_002171673.1">
    <property type="nucleotide sequence ID" value="XM_002171637.2"/>
</dbReference>
<feature type="compositionally biased region" description="Polar residues" evidence="1">
    <location>
        <begin position="124"/>
        <end position="142"/>
    </location>
</feature>
<feature type="compositionally biased region" description="Low complexity" evidence="1">
    <location>
        <begin position="483"/>
        <end position="505"/>
    </location>
</feature>
<feature type="region of interest" description="Disordered" evidence="1">
    <location>
        <begin position="1"/>
        <end position="20"/>
    </location>
</feature>
<feature type="compositionally biased region" description="Polar residues" evidence="1">
    <location>
        <begin position="91"/>
        <end position="105"/>
    </location>
</feature>
<feature type="compositionally biased region" description="Polar residues" evidence="1">
    <location>
        <begin position="227"/>
        <end position="238"/>
    </location>
</feature>
<feature type="region of interest" description="Disordered" evidence="1">
    <location>
        <begin position="253"/>
        <end position="296"/>
    </location>
</feature>
<accession>B6JVH9</accession>
<evidence type="ECO:0000313" key="3">
    <source>
        <dbReference type="Proteomes" id="UP000001744"/>
    </source>
</evidence>
<feature type="compositionally biased region" description="Basic and acidic residues" evidence="1">
    <location>
        <begin position="170"/>
        <end position="182"/>
    </location>
</feature>
<feature type="region of interest" description="Disordered" evidence="1">
    <location>
        <begin position="477"/>
        <end position="580"/>
    </location>
</feature>
<feature type="compositionally biased region" description="Polar residues" evidence="1">
    <location>
        <begin position="206"/>
        <end position="217"/>
    </location>
</feature>